<organism evidence="2 3">
    <name type="scientific">Sphingomonas agrestis</name>
    <dbReference type="NCBI Taxonomy" id="3080540"/>
    <lineage>
        <taxon>Bacteria</taxon>
        <taxon>Pseudomonadati</taxon>
        <taxon>Pseudomonadota</taxon>
        <taxon>Alphaproteobacteria</taxon>
        <taxon>Sphingomonadales</taxon>
        <taxon>Sphingomonadaceae</taxon>
        <taxon>Sphingomonas</taxon>
    </lineage>
</organism>
<dbReference type="RefSeq" id="WP_317225082.1">
    <property type="nucleotide sequence ID" value="NZ_JAWJEJ010000001.1"/>
</dbReference>
<sequence length="578" mass="63255">MDIETSAPEIPTDDFARRFSMRPGRLMWFLGAGVSASAGIPTAWDMIWRFKRELYVAQRKVSVQTVADLADPAVQRRLDAHIATLERSPAPGSPEEYSALFEVAYPAEKDRQTFIASMIAGAKLAYGHLALAAMLKAGHSNLVWTTNFDHLLADASARTFGTTRNLTVVGLDSTSLAGQQIASQSWPIEVKLHGDFRSQHLKNTAAELRHQDAQLGAQLADNCGRYGLIVAGYSGRDASVMAVFDQALAANTPFPNGLFWLHRGADAPLPQVVDLLNRATSAGVEAALVRIDSFDEIMSDLVRQAGTFETMELDALGATRPRVSAARAPTGAPGWPIIRLNAIEVSVRPTHCRKVVCSVGGFRAMREAVEAAGVDLLVARTSRGVLGFGADDDFRAAFASFDIAEFDIANLEKGRMRYDSHERGLLRSGLIRALASEHGLDVVHQRSQDLVAPADASDPAWQKLAEIAGRVEGTIRDHPEIRWREGASLRLEWADERLWLLIDPRIVFDGVTAENKALAADFARERTAQRYNQKIDKLVAFWTKRLAGQDLRAFGIGNGIDAVFTLDRNTAFSRTVQA</sequence>
<keyword evidence="1" id="KW-0472">Membrane</keyword>
<dbReference type="SUPFAM" id="SSF52467">
    <property type="entry name" value="DHS-like NAD/FAD-binding domain"/>
    <property type="match status" value="1"/>
</dbReference>
<accession>A0ABU3Y3M5</accession>
<keyword evidence="3" id="KW-1185">Reference proteome</keyword>
<keyword evidence="1" id="KW-0812">Transmembrane</keyword>
<evidence type="ECO:0000256" key="1">
    <source>
        <dbReference type="SAM" id="Phobius"/>
    </source>
</evidence>
<dbReference type="Proteomes" id="UP001273531">
    <property type="component" value="Unassembled WGS sequence"/>
</dbReference>
<gene>
    <name evidence="2" type="ORF">RZN05_02685</name>
</gene>
<evidence type="ECO:0000313" key="2">
    <source>
        <dbReference type="EMBL" id="MDV3455876.1"/>
    </source>
</evidence>
<evidence type="ECO:0000313" key="3">
    <source>
        <dbReference type="Proteomes" id="UP001273531"/>
    </source>
</evidence>
<proteinExistence type="predicted"/>
<dbReference type="Pfam" id="PF13289">
    <property type="entry name" value="SIR2_2"/>
    <property type="match status" value="1"/>
</dbReference>
<reference evidence="2 3" key="1">
    <citation type="submission" date="2023-10" db="EMBL/GenBank/DDBJ databases">
        <title>Sphingomonas sp. HF-S4 16S ribosomal RNA gene Genome sequencing and assembly.</title>
        <authorList>
            <person name="Lee H."/>
        </authorList>
    </citation>
    <scope>NUCLEOTIDE SEQUENCE [LARGE SCALE GENOMIC DNA]</scope>
    <source>
        <strain evidence="2 3">HF-S4</strain>
    </source>
</reference>
<feature type="transmembrane region" description="Helical" evidence="1">
    <location>
        <begin position="26"/>
        <end position="44"/>
    </location>
</feature>
<dbReference type="EMBL" id="JAWJEJ010000001">
    <property type="protein sequence ID" value="MDV3455876.1"/>
    <property type="molecule type" value="Genomic_DNA"/>
</dbReference>
<comment type="caution">
    <text evidence="2">The sequence shown here is derived from an EMBL/GenBank/DDBJ whole genome shotgun (WGS) entry which is preliminary data.</text>
</comment>
<dbReference type="Gene3D" id="3.40.50.1220">
    <property type="entry name" value="TPP-binding domain"/>
    <property type="match status" value="1"/>
</dbReference>
<keyword evidence="1" id="KW-1133">Transmembrane helix</keyword>
<dbReference type="InterPro" id="IPR029035">
    <property type="entry name" value="DHS-like_NAD/FAD-binding_dom"/>
</dbReference>
<protein>
    <submittedName>
        <fullName evidence="2">SIR2 family protein</fullName>
    </submittedName>
</protein>
<name>A0ABU3Y3M5_9SPHN</name>